<dbReference type="InterPro" id="IPR003594">
    <property type="entry name" value="HATPase_dom"/>
</dbReference>
<gene>
    <name evidence="12" type="ORF">CLV71_13611</name>
</gene>
<dbReference type="InterPro" id="IPR036890">
    <property type="entry name" value="HATPase_C_sf"/>
</dbReference>
<protein>
    <recommendedName>
        <fullName evidence="3">histidine kinase</fullName>
        <ecNumber evidence="3">2.7.13.3</ecNumber>
    </recommendedName>
</protein>
<dbReference type="Pfam" id="PF02518">
    <property type="entry name" value="HATPase_c"/>
    <property type="match status" value="1"/>
</dbReference>
<dbReference type="Gene3D" id="1.10.287.130">
    <property type="match status" value="1"/>
</dbReference>
<evidence type="ECO:0000256" key="8">
    <source>
        <dbReference type="PROSITE-ProRule" id="PRU00169"/>
    </source>
</evidence>
<sequence length="590" mass="64595">MSAARRHGDVLRLTSTTERDVFTVRQRGREIAEAIGFERQDQLRFATALSDVGRELFRHGVTAAVTFTVDDGAAPGLSAEFSWHGDPPERVIPGGWSPAARLVDAVDTAHSNGRGSLTLRKQRPVSLPPLSEADIERLRDTLTESRAADPLDELRTQNQELLDTLENVEVQRKELVRLNDELEDTNRGVMALYKELSEELDETNRGVVALYAELNEKSTQLRAASEAKTRFWSTISHELRSPINSVLGLARLLSSAGSDPLTDEQRRQVRLIEDSGSTLLALVNELLDTAKAESGRLAPQLAPVDLTEVLRHLRGTLRSTIRSPEVELVVDEPSSLPLLWTDETMLVRILRNLLSNGVKFTEKGTVHLRAELSADGTRVLFTVTDTGIGIPEDQLERVFEEFHQVRGPLQGRVTGTGLGLPYARRLAEILGGDLELTSVLGSGTAVVLRVPVHDSQDGELPRLDSVLVVDDDEGFQERLGGLVEQFTDEVRYANDGRAALDAVARRRPALVCLDLYMPGMNGREVLGVLRGKAELRSIPVVVVTSAGVEGMDLTSAGLGAALLPKSQLSVDTVRLAITEALMVLPRAVWE</sequence>
<keyword evidence="9" id="KW-0175">Coiled coil</keyword>
<dbReference type="InterPro" id="IPR011006">
    <property type="entry name" value="CheY-like_superfamily"/>
</dbReference>
<evidence type="ECO:0000259" key="11">
    <source>
        <dbReference type="PROSITE" id="PS50110"/>
    </source>
</evidence>
<keyword evidence="4 8" id="KW-0597">Phosphoprotein</keyword>
<dbReference type="InterPro" id="IPR003661">
    <property type="entry name" value="HisK_dim/P_dom"/>
</dbReference>
<dbReference type="Gene3D" id="3.30.565.10">
    <property type="entry name" value="Histidine kinase-like ATPase, C-terminal domain"/>
    <property type="match status" value="1"/>
</dbReference>
<dbReference type="EC" id="2.7.13.3" evidence="3"/>
<accession>A0A4R7UR16</accession>
<dbReference type="GO" id="GO:0000155">
    <property type="term" value="F:phosphorelay sensor kinase activity"/>
    <property type="evidence" value="ECO:0007669"/>
    <property type="project" value="InterPro"/>
</dbReference>
<evidence type="ECO:0000313" key="13">
    <source>
        <dbReference type="Proteomes" id="UP000294927"/>
    </source>
</evidence>
<evidence type="ECO:0000259" key="10">
    <source>
        <dbReference type="PROSITE" id="PS50109"/>
    </source>
</evidence>
<dbReference type="SMART" id="SM00388">
    <property type="entry name" value="HisKA"/>
    <property type="match status" value="1"/>
</dbReference>
<dbReference type="EMBL" id="SOCP01000036">
    <property type="protein sequence ID" value="TDV35296.1"/>
    <property type="molecule type" value="Genomic_DNA"/>
</dbReference>
<dbReference type="InterPro" id="IPR004358">
    <property type="entry name" value="Sig_transdc_His_kin-like_C"/>
</dbReference>
<comment type="catalytic activity">
    <reaction evidence="1">
        <text>ATP + protein L-histidine = ADP + protein N-phospho-L-histidine.</text>
        <dbReference type="EC" id="2.7.13.3"/>
    </reaction>
</comment>
<dbReference type="PRINTS" id="PR00344">
    <property type="entry name" value="BCTRLSENSOR"/>
</dbReference>
<evidence type="ECO:0000256" key="4">
    <source>
        <dbReference type="ARBA" id="ARBA00022553"/>
    </source>
</evidence>
<feature type="domain" description="Response regulatory" evidence="11">
    <location>
        <begin position="465"/>
        <end position="581"/>
    </location>
</feature>
<proteinExistence type="predicted"/>
<dbReference type="PANTHER" id="PTHR43047:SF72">
    <property type="entry name" value="OSMOSENSING HISTIDINE PROTEIN KINASE SLN1"/>
    <property type="match status" value="1"/>
</dbReference>
<dbReference type="InterPro" id="IPR036097">
    <property type="entry name" value="HisK_dim/P_sf"/>
</dbReference>
<organism evidence="12 13">
    <name type="scientific">Actinophytocola oryzae</name>
    <dbReference type="NCBI Taxonomy" id="502181"/>
    <lineage>
        <taxon>Bacteria</taxon>
        <taxon>Bacillati</taxon>
        <taxon>Actinomycetota</taxon>
        <taxon>Actinomycetes</taxon>
        <taxon>Pseudonocardiales</taxon>
        <taxon>Pseudonocardiaceae</taxon>
    </lineage>
</organism>
<dbReference type="Gene3D" id="3.40.50.2300">
    <property type="match status" value="1"/>
</dbReference>
<reference evidence="12 13" key="1">
    <citation type="submission" date="2019-03" db="EMBL/GenBank/DDBJ databases">
        <title>Genomic Encyclopedia of Archaeal and Bacterial Type Strains, Phase II (KMG-II): from individual species to whole genera.</title>
        <authorList>
            <person name="Goeker M."/>
        </authorList>
    </citation>
    <scope>NUCLEOTIDE SEQUENCE [LARGE SCALE GENOMIC DNA]</scope>
    <source>
        <strain evidence="12 13">DSM 45499</strain>
    </source>
</reference>
<keyword evidence="6 12" id="KW-0418">Kinase</keyword>
<evidence type="ECO:0000256" key="1">
    <source>
        <dbReference type="ARBA" id="ARBA00000085"/>
    </source>
</evidence>
<evidence type="ECO:0000256" key="5">
    <source>
        <dbReference type="ARBA" id="ARBA00022679"/>
    </source>
</evidence>
<dbReference type="SUPFAM" id="SSF47384">
    <property type="entry name" value="Homodimeric domain of signal transducing histidine kinase"/>
    <property type="match status" value="1"/>
</dbReference>
<keyword evidence="7" id="KW-0902">Two-component regulatory system</keyword>
<dbReference type="Proteomes" id="UP000294927">
    <property type="component" value="Unassembled WGS sequence"/>
</dbReference>
<feature type="coiled-coil region" evidence="9">
    <location>
        <begin position="151"/>
        <end position="213"/>
    </location>
</feature>
<comment type="caution">
    <text evidence="12">The sequence shown here is derived from an EMBL/GenBank/DDBJ whole genome shotgun (WGS) entry which is preliminary data.</text>
</comment>
<keyword evidence="13" id="KW-1185">Reference proteome</keyword>
<dbReference type="AlphaFoldDB" id="A0A4R7UR16"/>
<feature type="domain" description="Histidine kinase" evidence="10">
    <location>
        <begin position="234"/>
        <end position="454"/>
    </location>
</feature>
<dbReference type="SUPFAM" id="SSF55874">
    <property type="entry name" value="ATPase domain of HSP90 chaperone/DNA topoisomerase II/histidine kinase"/>
    <property type="match status" value="1"/>
</dbReference>
<dbReference type="PROSITE" id="PS50110">
    <property type="entry name" value="RESPONSE_REGULATORY"/>
    <property type="match status" value="1"/>
</dbReference>
<dbReference type="OrthoDB" id="340764at2"/>
<dbReference type="GO" id="GO:0005886">
    <property type="term" value="C:plasma membrane"/>
    <property type="evidence" value="ECO:0007669"/>
    <property type="project" value="UniProtKB-SubCell"/>
</dbReference>
<evidence type="ECO:0000256" key="3">
    <source>
        <dbReference type="ARBA" id="ARBA00012438"/>
    </source>
</evidence>
<dbReference type="Pfam" id="PF00072">
    <property type="entry name" value="Response_reg"/>
    <property type="match status" value="1"/>
</dbReference>
<evidence type="ECO:0000256" key="7">
    <source>
        <dbReference type="ARBA" id="ARBA00023012"/>
    </source>
</evidence>
<dbReference type="InterPro" id="IPR001789">
    <property type="entry name" value="Sig_transdc_resp-reg_receiver"/>
</dbReference>
<name>A0A4R7UR16_9PSEU</name>
<dbReference type="RefSeq" id="WP_133909422.1">
    <property type="nucleotide sequence ID" value="NZ_SOCP01000036.1"/>
</dbReference>
<evidence type="ECO:0000313" key="12">
    <source>
        <dbReference type="EMBL" id="TDV35296.1"/>
    </source>
</evidence>
<dbReference type="SUPFAM" id="SSF52172">
    <property type="entry name" value="CheY-like"/>
    <property type="match status" value="1"/>
</dbReference>
<evidence type="ECO:0000256" key="2">
    <source>
        <dbReference type="ARBA" id="ARBA00004236"/>
    </source>
</evidence>
<dbReference type="CDD" id="cd16922">
    <property type="entry name" value="HATPase_EvgS-ArcB-TorS-like"/>
    <property type="match status" value="1"/>
</dbReference>
<dbReference type="InterPro" id="IPR005467">
    <property type="entry name" value="His_kinase_dom"/>
</dbReference>
<dbReference type="GO" id="GO:0009927">
    <property type="term" value="F:histidine phosphotransfer kinase activity"/>
    <property type="evidence" value="ECO:0007669"/>
    <property type="project" value="TreeGrafter"/>
</dbReference>
<dbReference type="SMART" id="SM00448">
    <property type="entry name" value="REC"/>
    <property type="match status" value="1"/>
</dbReference>
<evidence type="ECO:0000256" key="6">
    <source>
        <dbReference type="ARBA" id="ARBA00022777"/>
    </source>
</evidence>
<dbReference type="PROSITE" id="PS50109">
    <property type="entry name" value="HIS_KIN"/>
    <property type="match status" value="1"/>
</dbReference>
<feature type="modified residue" description="4-aspartylphosphate" evidence="8">
    <location>
        <position position="514"/>
    </location>
</feature>
<evidence type="ECO:0000256" key="9">
    <source>
        <dbReference type="SAM" id="Coils"/>
    </source>
</evidence>
<dbReference type="CDD" id="cd00082">
    <property type="entry name" value="HisKA"/>
    <property type="match status" value="1"/>
</dbReference>
<dbReference type="Pfam" id="PF00512">
    <property type="entry name" value="HisKA"/>
    <property type="match status" value="1"/>
</dbReference>
<comment type="subcellular location">
    <subcellularLocation>
        <location evidence="2">Cell membrane</location>
    </subcellularLocation>
</comment>
<keyword evidence="5" id="KW-0808">Transferase</keyword>
<dbReference type="PANTHER" id="PTHR43047">
    <property type="entry name" value="TWO-COMPONENT HISTIDINE PROTEIN KINASE"/>
    <property type="match status" value="1"/>
</dbReference>
<dbReference type="SMART" id="SM00387">
    <property type="entry name" value="HATPase_c"/>
    <property type="match status" value="1"/>
</dbReference>